<protein>
    <recommendedName>
        <fullName evidence="3">PAC domain-containing protein</fullName>
    </recommendedName>
</protein>
<dbReference type="RefSeq" id="WP_191797220.1">
    <property type="nucleotide sequence ID" value="NZ_JACSQL010000001.1"/>
</dbReference>
<accession>A0ABR8ST22</accession>
<comment type="caution">
    <text evidence="1">The sequence shown here is derived from an EMBL/GenBank/DDBJ whole genome shotgun (WGS) entry which is preliminary data.</text>
</comment>
<organism evidence="1 2">
    <name type="scientific">Paenibacillus gallinarum</name>
    <dbReference type="NCBI Taxonomy" id="2762232"/>
    <lineage>
        <taxon>Bacteria</taxon>
        <taxon>Bacillati</taxon>
        <taxon>Bacillota</taxon>
        <taxon>Bacilli</taxon>
        <taxon>Bacillales</taxon>
        <taxon>Paenibacillaceae</taxon>
        <taxon>Paenibacillus</taxon>
    </lineage>
</organism>
<keyword evidence="2" id="KW-1185">Reference proteome</keyword>
<dbReference type="Proteomes" id="UP000608071">
    <property type="component" value="Unassembled WGS sequence"/>
</dbReference>
<gene>
    <name evidence="1" type="ORF">H9647_00600</name>
</gene>
<proteinExistence type="predicted"/>
<name>A0ABR8ST22_9BACL</name>
<evidence type="ECO:0000313" key="2">
    <source>
        <dbReference type="Proteomes" id="UP000608071"/>
    </source>
</evidence>
<reference evidence="1 2" key="1">
    <citation type="submission" date="2020-08" db="EMBL/GenBank/DDBJ databases">
        <title>A Genomic Blueprint of the Chicken Gut Microbiome.</title>
        <authorList>
            <person name="Gilroy R."/>
            <person name="Ravi A."/>
            <person name="Getino M."/>
            <person name="Pursley I."/>
            <person name="Horton D.L."/>
            <person name="Alikhan N.-F."/>
            <person name="Baker D."/>
            <person name="Gharbi K."/>
            <person name="Hall N."/>
            <person name="Watson M."/>
            <person name="Adriaenssens E.M."/>
            <person name="Foster-Nyarko E."/>
            <person name="Jarju S."/>
            <person name="Secka A."/>
            <person name="Antonio M."/>
            <person name="Oren A."/>
            <person name="Chaudhuri R."/>
            <person name="La Ragione R.M."/>
            <person name="Hildebrand F."/>
            <person name="Pallen M.J."/>
        </authorList>
    </citation>
    <scope>NUCLEOTIDE SEQUENCE [LARGE SCALE GENOMIC DNA]</scope>
    <source>
        <strain evidence="1 2">Sa2BVA9</strain>
    </source>
</reference>
<dbReference type="EMBL" id="JACSQL010000001">
    <property type="protein sequence ID" value="MBD7966555.1"/>
    <property type="molecule type" value="Genomic_DNA"/>
</dbReference>
<evidence type="ECO:0000313" key="1">
    <source>
        <dbReference type="EMBL" id="MBD7966555.1"/>
    </source>
</evidence>
<sequence>MVEANPLTLEDSYNQFRSATVIINEEGLISSYNQTWLSKILEFLPYPAESYLKMNYYRVLSEIPGTCIHNIQLIILNLQKVLERTSTGYACELSTLTDQGYSWFRLEASLYKTSLKPDFIGIVISYYDITPFKTLEAHLSHASSQIKTLRGMLPICAVCKRIQDEEDEWNPVESFVEKNTHAEFTHDICPDCIRRVYPQYSHFLDEC</sequence>
<evidence type="ECO:0008006" key="3">
    <source>
        <dbReference type="Google" id="ProtNLM"/>
    </source>
</evidence>